<gene>
    <name evidence="6" type="ORF">A4D02_11535</name>
</gene>
<keyword evidence="7" id="KW-1185">Reference proteome</keyword>
<dbReference type="PANTHER" id="PTHR31956">
    <property type="entry name" value="NON-SPECIFIC PHOSPHOLIPASE C4-RELATED"/>
    <property type="match status" value="1"/>
</dbReference>
<evidence type="ECO:0000256" key="4">
    <source>
        <dbReference type="SAM" id="Coils"/>
    </source>
</evidence>
<dbReference type="InterPro" id="IPR006311">
    <property type="entry name" value="TAT_signal"/>
</dbReference>
<comment type="caution">
    <text evidence="6">The sequence shown here is derived from an EMBL/GenBank/DDBJ whole genome shotgun (WGS) entry which is preliminary data.</text>
</comment>
<feature type="coiled-coil region" evidence="4">
    <location>
        <begin position="277"/>
        <end position="332"/>
    </location>
</feature>
<dbReference type="Proteomes" id="UP000192277">
    <property type="component" value="Unassembled WGS sequence"/>
</dbReference>
<dbReference type="InterPro" id="IPR017767">
    <property type="entry name" value="PC-PLC"/>
</dbReference>
<keyword evidence="3" id="KW-0378">Hydrolase</keyword>
<protein>
    <recommendedName>
        <fullName evidence="2">phospholipase C</fullName>
        <ecNumber evidence="2">3.1.4.3</ecNumber>
    </recommendedName>
</protein>
<dbReference type="EMBL" id="LWBO01000034">
    <property type="protein sequence ID" value="OQP44093.1"/>
    <property type="molecule type" value="Genomic_DNA"/>
</dbReference>
<feature type="domain" description="Bacterial phospholipase C C-terminal" evidence="5">
    <location>
        <begin position="740"/>
        <end position="828"/>
    </location>
</feature>
<keyword evidence="4" id="KW-0175">Coiled coil</keyword>
<feature type="domain" description="Bacterial phospholipase C C-terminal" evidence="5">
    <location>
        <begin position="632"/>
        <end position="734"/>
    </location>
</feature>
<evidence type="ECO:0000259" key="5">
    <source>
        <dbReference type="Pfam" id="PF05506"/>
    </source>
</evidence>
<evidence type="ECO:0000256" key="2">
    <source>
        <dbReference type="ARBA" id="ARBA00012018"/>
    </source>
</evidence>
<dbReference type="Pfam" id="PF04185">
    <property type="entry name" value="Phosphoesterase"/>
    <property type="match status" value="2"/>
</dbReference>
<sequence>MDTRREFLKKSLLLSGAAGISKVLPASIQRALAIDPKLGSTYLDAEHIVILMQENRSFDHCFGTLQGVRGFNDPRALQLPDKKPVWLQTNERGETYAPFRLDMKDSKITWMGSLPHSRSSQVDANNNGKYDKWLIAKRPGNKQYAHMPLTMGYYTREDLPFNYALADAFTICDQHFCSAMTSTTPNRSFFWNGKITHNVDGRPKAHIRNDDFSYGKLPWTTFPELLEQANIPWKFYQNEISCGGGFKGEERSWLANFGCNNLEFFAAYNVKFSERYVQNLQKQVDTLPGEINALQEATPSSEETAKKIKAAIAEKQEVLDHARAELEKWKQENFDKLSDREKRLYNQAFVVNKGDADYRKLSKLTYDDNGTRRELPVPAGDLLYQFRKDVNEGKLPAVSWLAAPQNFSDHPSAPWYGAWYVSEILDILTKNPEVWKKTIFIVTYDENDGYFDHAQPFYIPDEKRPETGKCSNGIDTEVEYVRLENELAQGIPKKQAREAPIGLGFRVPMIIASPWSRGGKVCSQVFDHTSTQQFLETFFNQKLGKKLHQPNISEWRRTICGDLTAAFSPYNDKQLESLPFLKRDQVVEDIYNAKFKQDPNGFKQLNEQEINQVLQTPAALEQLIAQEKGIRPSNALPYELYADVSRSANKKQIAIKMSAGNKLFNKQAAGSPFTVYAPGKYAEKSSDEVCRNWGFAVKAGDTLTYTWPLHAFDNNEYHLRLYGPNGFYREFKGNATEPDPDVTLEYERDAKTGKPTGNVVLQVINTDTHNALQLTIKDNAYKKKDVVRSLAKGEKAAITLPLNDSHGWYDFSMQISGVSAFEKRYAGRVETGKESVSDPYMGRVIG</sequence>
<dbReference type="InterPro" id="IPR017850">
    <property type="entry name" value="Alkaline_phosphatase_core_sf"/>
</dbReference>
<evidence type="ECO:0000313" key="7">
    <source>
        <dbReference type="Proteomes" id="UP000192277"/>
    </source>
</evidence>
<evidence type="ECO:0000313" key="6">
    <source>
        <dbReference type="EMBL" id="OQP44093.1"/>
    </source>
</evidence>
<dbReference type="Gene3D" id="3.40.720.10">
    <property type="entry name" value="Alkaline Phosphatase, subunit A"/>
    <property type="match status" value="2"/>
</dbReference>
<name>A0ABX3NRN8_9BACT</name>
<reference evidence="6 7" key="1">
    <citation type="submission" date="2016-04" db="EMBL/GenBank/DDBJ databases">
        <authorList>
            <person name="Chen L."/>
            <person name="Zhuang W."/>
            <person name="Wang G."/>
        </authorList>
    </citation>
    <scope>NUCLEOTIDE SEQUENCE [LARGE SCALE GENOMIC DNA]</scope>
    <source>
        <strain evidence="7">GR20</strain>
    </source>
</reference>
<dbReference type="RefSeq" id="WP_014219105.1">
    <property type="nucleotide sequence ID" value="NZ_LWBO01000034.1"/>
</dbReference>
<comment type="similarity">
    <text evidence="1">Belongs to the bacterial phospholipase C family.</text>
</comment>
<dbReference type="PROSITE" id="PS51318">
    <property type="entry name" value="TAT"/>
    <property type="match status" value="1"/>
</dbReference>
<dbReference type="Pfam" id="PF05506">
    <property type="entry name" value="PLipase_C_C"/>
    <property type="match status" value="2"/>
</dbReference>
<evidence type="ECO:0000256" key="3">
    <source>
        <dbReference type="ARBA" id="ARBA00022801"/>
    </source>
</evidence>
<dbReference type="InterPro" id="IPR008475">
    <property type="entry name" value="PLipase_C_C"/>
</dbReference>
<organism evidence="6 7">
    <name type="scientific">Niastella koreensis</name>
    <dbReference type="NCBI Taxonomy" id="354356"/>
    <lineage>
        <taxon>Bacteria</taxon>
        <taxon>Pseudomonadati</taxon>
        <taxon>Bacteroidota</taxon>
        <taxon>Chitinophagia</taxon>
        <taxon>Chitinophagales</taxon>
        <taxon>Chitinophagaceae</taxon>
        <taxon>Niastella</taxon>
    </lineage>
</organism>
<accession>A0ABX3NRN8</accession>
<dbReference type="InterPro" id="IPR007312">
    <property type="entry name" value="Phosphoesterase"/>
</dbReference>
<dbReference type="EC" id="3.1.4.3" evidence="2"/>
<evidence type="ECO:0000256" key="1">
    <source>
        <dbReference type="ARBA" id="ARBA00009717"/>
    </source>
</evidence>
<dbReference type="PANTHER" id="PTHR31956:SF1">
    <property type="entry name" value="NON-SPECIFIC PHOSPHOLIPASE C1"/>
    <property type="match status" value="1"/>
</dbReference>
<dbReference type="NCBIfam" id="TIGR03396">
    <property type="entry name" value="PC_PLC"/>
    <property type="match status" value="1"/>
</dbReference>
<proteinExistence type="inferred from homology"/>